<sequence>MPKAHSVKIVKKRTKPFLRHHSDRYDRVKTAWRKPRGIDNCVRRRFRGTRLMPNIGYRSAKATRHMLPNGFRQVVVYNVECLEKLVMNNREYAAQIAHAVSAKKRIDILKRAKELDIKVMNAEARIRSVEQ</sequence>
<keyword evidence="3" id="KW-0687">Ribonucleoprotein</keyword>
<dbReference type="InterPro" id="IPR001515">
    <property type="entry name" value="Ribosomal_eL32"/>
</dbReference>
<dbReference type="AlphaFoldDB" id="A0A9W8B5L3"/>
<gene>
    <name evidence="4" type="primary">RPL32</name>
    <name evidence="4" type="ORF">H4R34_004412</name>
</gene>
<dbReference type="InterPro" id="IPR018263">
    <property type="entry name" value="Ribosomal_eL32_CS"/>
</dbReference>
<dbReference type="GO" id="GO:0022625">
    <property type="term" value="C:cytosolic large ribosomal subunit"/>
    <property type="evidence" value="ECO:0007669"/>
    <property type="project" value="TreeGrafter"/>
</dbReference>
<dbReference type="OrthoDB" id="268693at2759"/>
<evidence type="ECO:0000256" key="3">
    <source>
        <dbReference type="ARBA" id="ARBA00023274"/>
    </source>
</evidence>
<keyword evidence="5" id="KW-1185">Reference proteome</keyword>
<dbReference type="InterPro" id="IPR036351">
    <property type="entry name" value="Ribosomal_eL32_sf"/>
</dbReference>
<accession>A0A9W8B5L3</accession>
<reference evidence="4" key="1">
    <citation type="submission" date="2022-07" db="EMBL/GenBank/DDBJ databases">
        <title>Phylogenomic reconstructions and comparative analyses of Kickxellomycotina fungi.</title>
        <authorList>
            <person name="Reynolds N.K."/>
            <person name="Stajich J.E."/>
            <person name="Barry K."/>
            <person name="Grigoriev I.V."/>
            <person name="Crous P."/>
            <person name="Smith M.E."/>
        </authorList>
    </citation>
    <scope>NUCLEOTIDE SEQUENCE</scope>
    <source>
        <strain evidence="4">RSA 567</strain>
    </source>
</reference>
<dbReference type="PANTHER" id="PTHR23413:SF1">
    <property type="entry name" value="RIBOSOMAL PROTEIN L32"/>
    <property type="match status" value="1"/>
</dbReference>
<name>A0A9W8B5L3_9FUNG</name>
<evidence type="ECO:0000313" key="5">
    <source>
        <dbReference type="Proteomes" id="UP001151582"/>
    </source>
</evidence>
<dbReference type="PANTHER" id="PTHR23413">
    <property type="entry name" value="60S RIBOSOMAL PROTEIN L32 AND DNA-DIRECTED RNA POLYMERASE II, SUBUNIT N"/>
    <property type="match status" value="1"/>
</dbReference>
<comment type="similarity">
    <text evidence="1">Belongs to the eukaryotic ribosomal protein eL32 family.</text>
</comment>
<comment type="caution">
    <text evidence="4">The sequence shown here is derived from an EMBL/GenBank/DDBJ whole genome shotgun (WGS) entry which is preliminary data.</text>
</comment>
<organism evidence="4 5">
    <name type="scientific">Dimargaris verticillata</name>
    <dbReference type="NCBI Taxonomy" id="2761393"/>
    <lineage>
        <taxon>Eukaryota</taxon>
        <taxon>Fungi</taxon>
        <taxon>Fungi incertae sedis</taxon>
        <taxon>Zoopagomycota</taxon>
        <taxon>Kickxellomycotina</taxon>
        <taxon>Dimargaritomycetes</taxon>
        <taxon>Dimargaritales</taxon>
        <taxon>Dimargaritaceae</taxon>
        <taxon>Dimargaris</taxon>
    </lineage>
</organism>
<dbReference type="EMBL" id="JANBQB010000552">
    <property type="protein sequence ID" value="KAJ1975235.1"/>
    <property type="molecule type" value="Genomic_DNA"/>
</dbReference>
<evidence type="ECO:0000313" key="4">
    <source>
        <dbReference type="EMBL" id="KAJ1975235.1"/>
    </source>
</evidence>
<dbReference type="Pfam" id="PF01655">
    <property type="entry name" value="Ribosomal_L32e"/>
    <property type="match status" value="1"/>
</dbReference>
<protein>
    <submittedName>
        <fullName evidence="4">60S ribosomal protein L32</fullName>
    </submittedName>
</protein>
<proteinExistence type="inferred from homology"/>
<dbReference type="SMART" id="SM01393">
    <property type="entry name" value="Ribosomal_L32e"/>
    <property type="match status" value="1"/>
</dbReference>
<dbReference type="GO" id="GO:0006412">
    <property type="term" value="P:translation"/>
    <property type="evidence" value="ECO:0007669"/>
    <property type="project" value="InterPro"/>
</dbReference>
<evidence type="ECO:0000256" key="2">
    <source>
        <dbReference type="ARBA" id="ARBA00022980"/>
    </source>
</evidence>
<evidence type="ECO:0000256" key="1">
    <source>
        <dbReference type="ARBA" id="ARBA00008431"/>
    </source>
</evidence>
<dbReference type="SUPFAM" id="SSF52042">
    <property type="entry name" value="Ribosomal protein L32e"/>
    <property type="match status" value="1"/>
</dbReference>
<dbReference type="PROSITE" id="PS00580">
    <property type="entry name" value="RIBOSOMAL_L32E"/>
    <property type="match status" value="1"/>
</dbReference>
<dbReference type="CDD" id="cd00513">
    <property type="entry name" value="Ribosomal_L32_L32e"/>
    <property type="match status" value="1"/>
</dbReference>
<dbReference type="GO" id="GO:0003735">
    <property type="term" value="F:structural constituent of ribosome"/>
    <property type="evidence" value="ECO:0007669"/>
    <property type="project" value="InterPro"/>
</dbReference>
<dbReference type="Proteomes" id="UP001151582">
    <property type="component" value="Unassembled WGS sequence"/>
</dbReference>
<keyword evidence="2 4" id="KW-0689">Ribosomal protein</keyword>